<name>A0A9P7EH89_9AGAM</name>
<comment type="caution">
    <text evidence="1">The sequence shown here is derived from an EMBL/GenBank/DDBJ whole genome shotgun (WGS) entry which is preliminary data.</text>
</comment>
<reference evidence="1" key="1">
    <citation type="journal article" date="2020" name="New Phytol.">
        <title>Comparative genomics reveals dynamic genome evolution in host specialist ectomycorrhizal fungi.</title>
        <authorList>
            <person name="Lofgren L.A."/>
            <person name="Nguyen N.H."/>
            <person name="Vilgalys R."/>
            <person name="Ruytinx J."/>
            <person name="Liao H.L."/>
            <person name="Branco S."/>
            <person name="Kuo A."/>
            <person name="LaButti K."/>
            <person name="Lipzen A."/>
            <person name="Andreopoulos W."/>
            <person name="Pangilinan J."/>
            <person name="Riley R."/>
            <person name="Hundley H."/>
            <person name="Na H."/>
            <person name="Barry K."/>
            <person name="Grigoriev I.V."/>
            <person name="Stajich J.E."/>
            <person name="Kennedy P.G."/>
        </authorList>
    </citation>
    <scope>NUCLEOTIDE SEQUENCE</scope>
    <source>
        <strain evidence="1">MN1</strain>
    </source>
</reference>
<dbReference type="GeneID" id="64628844"/>
<dbReference type="SUPFAM" id="SSF51735">
    <property type="entry name" value="NAD(P)-binding Rossmann-fold domains"/>
    <property type="match status" value="1"/>
</dbReference>
<keyword evidence="2" id="KW-1185">Reference proteome</keyword>
<protein>
    <submittedName>
        <fullName evidence="1">Uncharacterized protein</fullName>
    </submittedName>
</protein>
<proteinExistence type="predicted"/>
<dbReference type="AlphaFoldDB" id="A0A9P7EH89"/>
<sequence length="133" mass="14856">MMSNAGQIIVKPVVDCKPAPSLMHFHGDRHTPIATLADFDCIFNSNARGTFLCLCIAAKVIIKRGTWWEDNQRVVGIREERDTVDQHLLYLVCSQEILLPHFIFCSCVSPSEFGSHGITVNTYVPGPVDTRLL</sequence>
<dbReference type="OrthoDB" id="10484793at2759"/>
<evidence type="ECO:0000313" key="1">
    <source>
        <dbReference type="EMBL" id="KAG1821715.1"/>
    </source>
</evidence>
<dbReference type="Gene3D" id="3.40.50.720">
    <property type="entry name" value="NAD(P)-binding Rossmann-like Domain"/>
    <property type="match status" value="1"/>
</dbReference>
<organism evidence="1 2">
    <name type="scientific">Suillus subaureus</name>
    <dbReference type="NCBI Taxonomy" id="48587"/>
    <lineage>
        <taxon>Eukaryota</taxon>
        <taxon>Fungi</taxon>
        <taxon>Dikarya</taxon>
        <taxon>Basidiomycota</taxon>
        <taxon>Agaricomycotina</taxon>
        <taxon>Agaricomycetes</taxon>
        <taxon>Agaricomycetidae</taxon>
        <taxon>Boletales</taxon>
        <taxon>Suillineae</taxon>
        <taxon>Suillaceae</taxon>
        <taxon>Suillus</taxon>
    </lineage>
</organism>
<dbReference type="EMBL" id="JABBWG010000006">
    <property type="protein sequence ID" value="KAG1821715.1"/>
    <property type="molecule type" value="Genomic_DNA"/>
</dbReference>
<evidence type="ECO:0000313" key="2">
    <source>
        <dbReference type="Proteomes" id="UP000807769"/>
    </source>
</evidence>
<dbReference type="InterPro" id="IPR036291">
    <property type="entry name" value="NAD(P)-bd_dom_sf"/>
</dbReference>
<gene>
    <name evidence="1" type="ORF">BJ212DRAFT_1333002</name>
</gene>
<dbReference type="Proteomes" id="UP000807769">
    <property type="component" value="Unassembled WGS sequence"/>
</dbReference>
<accession>A0A9P7EH89</accession>
<dbReference type="RefSeq" id="XP_041196455.1">
    <property type="nucleotide sequence ID" value="XM_041334827.1"/>
</dbReference>